<dbReference type="AlphaFoldDB" id="A0A1N6X9C3"/>
<protein>
    <recommendedName>
        <fullName evidence="3">DUF455 family protein</fullName>
    </recommendedName>
</protein>
<organism evidence="1 2">
    <name type="scientific">Maribacter ulvicola</name>
    <dbReference type="NCBI Taxonomy" id="228959"/>
    <lineage>
        <taxon>Bacteria</taxon>
        <taxon>Pseudomonadati</taxon>
        <taxon>Bacteroidota</taxon>
        <taxon>Flavobacteriia</taxon>
        <taxon>Flavobacteriales</taxon>
        <taxon>Flavobacteriaceae</taxon>
        <taxon>Maribacter</taxon>
    </lineage>
</organism>
<name>A0A1N6X9C3_9FLAO</name>
<evidence type="ECO:0000313" key="2">
    <source>
        <dbReference type="Proteomes" id="UP000186953"/>
    </source>
</evidence>
<reference evidence="2" key="1">
    <citation type="submission" date="2017-01" db="EMBL/GenBank/DDBJ databases">
        <authorList>
            <person name="Varghese N."/>
            <person name="Submissions S."/>
        </authorList>
    </citation>
    <scope>NUCLEOTIDE SEQUENCE [LARGE SCALE GENOMIC DNA]</scope>
    <source>
        <strain evidence="2">DSM 15366</strain>
    </source>
</reference>
<accession>A0A1N6X9C3</accession>
<dbReference type="Proteomes" id="UP000186953">
    <property type="component" value="Unassembled WGS sequence"/>
</dbReference>
<dbReference type="RefSeq" id="WP_076548957.1">
    <property type="nucleotide sequence ID" value="NZ_FTMA01000005.1"/>
</dbReference>
<keyword evidence="2" id="KW-1185">Reference proteome</keyword>
<evidence type="ECO:0008006" key="3">
    <source>
        <dbReference type="Google" id="ProtNLM"/>
    </source>
</evidence>
<gene>
    <name evidence="1" type="ORF">SAMN05421797_10538</name>
</gene>
<evidence type="ECO:0000313" key="1">
    <source>
        <dbReference type="EMBL" id="SIQ98948.1"/>
    </source>
</evidence>
<sequence length="481" mass="56189">MKVNNNSDDSSYMGYLGLPPFVNLLSVNEALEKGQTAEKSVNQLKRYHWAFKRLSLIFTKRITAMPIYELKMAFGLHAHLCAEHVNSIHERVREMREPPFGLDTAPDENLDLFLDEIQCAPSTEALILGLYEKAIPALVRGLENSLEQINTLFEHPTYRVLRFALLEMKDIQQYGRKAIGCLVNEIHRNELSTWVKLLDRCLENCGDLDGTKTRSNQELIPHYSKIPYKYDPIPQRDERFLDRYNMGVNAEAFLLDKEQPPFPKLIMLYFKRLREIDVPEMMASIIEETKDKPWDYYKDMIRQLWDETRHAMMGELGFISMGIDWTKIPITWNWSYQLNTKCSPIERHAILFFIEQGLMPAKTGKQYEWEVALSTESNLAKLIQDYDWADEVLHAKIGRDWIVPEIGGQNQTMEFGSQAWDKAYEDWGKWKEEGLTNHQNWWPKVYSDTCERMGVVPDPKVLAYNVSYKDARADQKKVKNN</sequence>
<dbReference type="STRING" id="228959.SAMN05421797_10538"/>
<proteinExistence type="predicted"/>
<dbReference type="EMBL" id="FTMA01000005">
    <property type="protein sequence ID" value="SIQ98948.1"/>
    <property type="molecule type" value="Genomic_DNA"/>
</dbReference>